<feature type="transmembrane region" description="Helical" evidence="1">
    <location>
        <begin position="20"/>
        <end position="44"/>
    </location>
</feature>
<feature type="transmembrane region" description="Helical" evidence="1">
    <location>
        <begin position="258"/>
        <end position="275"/>
    </location>
</feature>
<dbReference type="Pfam" id="PF10318">
    <property type="entry name" value="7TM_GPCR_Srh"/>
    <property type="match status" value="1"/>
</dbReference>
<feature type="transmembrane region" description="Helical" evidence="1">
    <location>
        <begin position="158"/>
        <end position="186"/>
    </location>
</feature>
<evidence type="ECO:0000256" key="1">
    <source>
        <dbReference type="SAM" id="Phobius"/>
    </source>
</evidence>
<evidence type="ECO:0000313" key="3">
    <source>
        <dbReference type="WBParaSite" id="Csp11.Scaffold629.g12907.t3"/>
    </source>
</evidence>
<feature type="transmembrane region" description="Helical" evidence="1">
    <location>
        <begin position="112"/>
        <end position="137"/>
    </location>
</feature>
<evidence type="ECO:0000313" key="2">
    <source>
        <dbReference type="Proteomes" id="UP000095282"/>
    </source>
</evidence>
<dbReference type="PANTHER" id="PTHR46000">
    <property type="entry name" value="SEVEN TM RECEPTOR-RELATED"/>
    <property type="match status" value="1"/>
</dbReference>
<protein>
    <submittedName>
        <fullName evidence="3">G protein-coupled receptor</fullName>
    </submittedName>
</protein>
<reference evidence="3" key="1">
    <citation type="submission" date="2016-11" db="UniProtKB">
        <authorList>
            <consortium name="WormBaseParasite"/>
        </authorList>
    </citation>
    <scope>IDENTIFICATION</scope>
</reference>
<feature type="transmembrane region" description="Helical" evidence="1">
    <location>
        <begin position="192"/>
        <end position="211"/>
    </location>
</feature>
<feature type="transmembrane region" description="Helical" evidence="1">
    <location>
        <begin position="358"/>
        <end position="385"/>
    </location>
</feature>
<keyword evidence="2" id="KW-1185">Reference proteome</keyword>
<dbReference type="eggNOG" id="ENOG502TJC2">
    <property type="taxonomic scope" value="Eukaryota"/>
</dbReference>
<proteinExistence type="predicted"/>
<dbReference type="WBParaSite" id="Csp11.Scaffold629.g12907.t3">
    <property type="protein sequence ID" value="Csp11.Scaffold629.g12907.t3"/>
    <property type="gene ID" value="Csp11.Scaffold629.g12907"/>
</dbReference>
<dbReference type="Proteomes" id="UP000095282">
    <property type="component" value="Unplaced"/>
</dbReference>
<dbReference type="AlphaFoldDB" id="A0A1I7TXY3"/>
<keyword evidence="1" id="KW-0812">Transmembrane</keyword>
<keyword evidence="1" id="KW-1133">Transmembrane helix</keyword>
<sequence>MAVRPLGYFNWFGLPMKYQIYLTITGPAVAGVSLLAVYENRYYVLCDNSFWKKIRIAYIIGNYCCAFGFCVYPTIHIPEQTIREDWVQRYYCILVKSNFNINSFIIMTYNPIVFAGPMLGHIVNSFSQFAVLVLLSVHVLSSKRARLSVNTYQMQKKFMIALVVQSVLFSFFLLAPVTIYSVAMFFESYNQAIPYAIIPAMAMRPLGYFNWFGIPMKYQIYLTITGPAVAGVSLLAVYENRYSVLCNNPTWQKIRFAYIIWNYCCAFGCCIYSIIQIPEQTLKEDWVKQYSCIIRKSNFDINSFLITSYNPIAFGGPMLVQAVNNSIQCLTFVLLSVQLLSSKKNKVSANTYQMQKKFMIALVIQTILFGSILLAPVAVFSISMFSDSYDQEEMLFRYNTSITDIPILTIIPIDPKNGNVRWMNVAYVLIITGIMNTQYAIMICCGWKMYSKMEEKLEHFSSALKHHHRQLFRTLVLQVFLI</sequence>
<accession>A0A1I7TXY3</accession>
<feature type="transmembrane region" description="Helical" evidence="1">
    <location>
        <begin position="56"/>
        <end position="75"/>
    </location>
</feature>
<keyword evidence="1" id="KW-0472">Membrane</keyword>
<organism evidence="2 3">
    <name type="scientific">Caenorhabditis tropicalis</name>
    <dbReference type="NCBI Taxonomy" id="1561998"/>
    <lineage>
        <taxon>Eukaryota</taxon>
        <taxon>Metazoa</taxon>
        <taxon>Ecdysozoa</taxon>
        <taxon>Nematoda</taxon>
        <taxon>Chromadorea</taxon>
        <taxon>Rhabditida</taxon>
        <taxon>Rhabditina</taxon>
        <taxon>Rhabditomorpha</taxon>
        <taxon>Rhabditoidea</taxon>
        <taxon>Rhabditidae</taxon>
        <taxon>Peloderinae</taxon>
        <taxon>Caenorhabditis</taxon>
    </lineage>
</organism>
<dbReference type="PANTHER" id="PTHR46000:SF9">
    <property type="entry name" value="SEVEN TM RECEPTOR"/>
    <property type="match status" value="1"/>
</dbReference>
<feature type="transmembrane region" description="Helical" evidence="1">
    <location>
        <begin position="425"/>
        <end position="447"/>
    </location>
</feature>
<name>A0A1I7TXY3_9PELO</name>
<dbReference type="InterPro" id="IPR019422">
    <property type="entry name" value="7TM_GPCR_serpentine_rcpt_Srh"/>
</dbReference>